<dbReference type="PRINTS" id="PR00846">
    <property type="entry name" value="GLHYDRLASE56"/>
</dbReference>
<keyword evidence="8" id="KW-0732">Signal</keyword>
<reference evidence="9 10" key="1">
    <citation type="submission" date="2017-12" db="EMBL/GenBank/DDBJ databases">
        <title>Hemimetabolous genomes reveal molecular basis of termite eusociality.</title>
        <authorList>
            <person name="Harrison M.C."/>
            <person name="Jongepier E."/>
            <person name="Robertson H.M."/>
            <person name="Arning N."/>
            <person name="Bitard-Feildel T."/>
            <person name="Chao H."/>
            <person name="Childers C.P."/>
            <person name="Dinh H."/>
            <person name="Doddapaneni H."/>
            <person name="Dugan S."/>
            <person name="Gowin J."/>
            <person name="Greiner C."/>
            <person name="Han Y."/>
            <person name="Hu H."/>
            <person name="Hughes D.S.T."/>
            <person name="Huylmans A.-K."/>
            <person name="Kemena C."/>
            <person name="Kremer L.P.M."/>
            <person name="Lee S.L."/>
            <person name="Lopez-Ezquerra A."/>
            <person name="Mallet L."/>
            <person name="Monroy-Kuhn J.M."/>
            <person name="Moser A."/>
            <person name="Murali S.C."/>
            <person name="Muzny D.M."/>
            <person name="Otani S."/>
            <person name="Piulachs M.-D."/>
            <person name="Poelchau M."/>
            <person name="Qu J."/>
            <person name="Schaub F."/>
            <person name="Wada-Katsumata A."/>
            <person name="Worley K.C."/>
            <person name="Xie Q."/>
            <person name="Ylla G."/>
            <person name="Poulsen M."/>
            <person name="Gibbs R.A."/>
            <person name="Schal C."/>
            <person name="Richards S."/>
            <person name="Belles X."/>
            <person name="Korb J."/>
            <person name="Bornberg-Bauer E."/>
        </authorList>
    </citation>
    <scope>NUCLEOTIDE SEQUENCE [LARGE SCALE GENOMIC DNA]</scope>
    <source>
        <tissue evidence="9">Whole body</tissue>
    </source>
</reference>
<dbReference type="GO" id="GO:0006952">
    <property type="term" value="P:defense response"/>
    <property type="evidence" value="ECO:0007669"/>
    <property type="project" value="InterPro"/>
</dbReference>
<dbReference type="InterPro" id="IPR017853">
    <property type="entry name" value="GH"/>
</dbReference>
<comment type="catalytic activity">
    <reaction evidence="7">
        <text>Random hydrolysis of (1-&gt;4)-linkages between N-acetyl-beta-D-glucosamine and D-glucuronate residues in hyaluronate.</text>
        <dbReference type="EC" id="3.2.1.35"/>
    </reaction>
</comment>
<feature type="disulfide bond" evidence="6">
    <location>
        <begin position="38"/>
        <end position="331"/>
    </location>
</feature>
<evidence type="ECO:0000256" key="8">
    <source>
        <dbReference type="SAM" id="SignalP"/>
    </source>
</evidence>
<dbReference type="PIRSF" id="PIRSF038193">
    <property type="entry name" value="Hyaluronidase"/>
    <property type="match status" value="1"/>
</dbReference>
<proteinExistence type="inferred from homology"/>
<feature type="active site" description="Proton donor" evidence="5">
    <location>
        <position position="129"/>
    </location>
</feature>
<feature type="signal peptide" evidence="8">
    <location>
        <begin position="1"/>
        <end position="18"/>
    </location>
</feature>
<evidence type="ECO:0000256" key="1">
    <source>
        <dbReference type="ARBA" id="ARBA00008871"/>
    </source>
</evidence>
<dbReference type="InterPro" id="IPR013785">
    <property type="entry name" value="Aldolase_TIM"/>
</dbReference>
<protein>
    <recommendedName>
        <fullName evidence="7">Hyaluronidase</fullName>
        <ecNumber evidence="7">3.2.1.35</ecNumber>
    </recommendedName>
</protein>
<dbReference type="InParanoid" id="A0A2J7RFH8"/>
<dbReference type="EMBL" id="NEVH01004413">
    <property type="protein sequence ID" value="PNF39592.1"/>
    <property type="molecule type" value="Genomic_DNA"/>
</dbReference>
<dbReference type="PANTHER" id="PTHR11769:SF35">
    <property type="entry name" value="HYALURONIDASE"/>
    <property type="match status" value="1"/>
</dbReference>
<feature type="chain" id="PRO_5014319639" description="Hyaluronidase" evidence="8">
    <location>
        <begin position="19"/>
        <end position="364"/>
    </location>
</feature>
<dbReference type="STRING" id="105785.A0A2J7RFH8"/>
<dbReference type="SMR" id="A0A2J7RFH8"/>
<dbReference type="PRINTS" id="PR00847">
    <property type="entry name" value="HYALURONDASE"/>
</dbReference>
<dbReference type="AlphaFoldDB" id="A0A2J7RFH8"/>
<dbReference type="SUPFAM" id="SSF51445">
    <property type="entry name" value="(Trans)glycosidases"/>
    <property type="match status" value="1"/>
</dbReference>
<keyword evidence="7" id="KW-0378">Hydrolase</keyword>
<dbReference type="GO" id="GO:0030214">
    <property type="term" value="P:hyaluronan catabolic process"/>
    <property type="evidence" value="ECO:0007669"/>
    <property type="project" value="TreeGrafter"/>
</dbReference>
<keyword evidence="7" id="KW-0326">Glycosidase</keyword>
<evidence type="ECO:0000256" key="4">
    <source>
        <dbReference type="PIRNR" id="PIRNR038193"/>
    </source>
</evidence>
<keyword evidence="2 6" id="KW-1015">Disulfide bond</keyword>
<evidence type="ECO:0000256" key="7">
    <source>
        <dbReference type="RuleBase" id="RU610713"/>
    </source>
</evidence>
<dbReference type="Gene3D" id="3.20.20.70">
    <property type="entry name" value="Aldolase class I"/>
    <property type="match status" value="1"/>
</dbReference>
<feature type="disulfide bond" evidence="6">
    <location>
        <begin position="206"/>
        <end position="218"/>
    </location>
</feature>
<evidence type="ECO:0000256" key="3">
    <source>
        <dbReference type="ARBA" id="ARBA00023180"/>
    </source>
</evidence>
<dbReference type="OrthoDB" id="5796153at2759"/>
<evidence type="ECO:0000256" key="5">
    <source>
        <dbReference type="PIRSR" id="PIRSR038193-1"/>
    </source>
</evidence>
<dbReference type="Pfam" id="PF01630">
    <property type="entry name" value="Glyco_hydro_56"/>
    <property type="match status" value="1"/>
</dbReference>
<keyword evidence="3" id="KW-0325">Glycoprotein</keyword>
<keyword evidence="10" id="KW-1185">Reference proteome</keyword>
<comment type="caution">
    <text evidence="9">The sequence shown here is derived from an EMBL/GenBank/DDBJ whole genome shotgun (WGS) entry which is preliminary data.</text>
</comment>
<gene>
    <name evidence="9" type="primary">HUGA</name>
    <name evidence="9" type="ORF">B7P43_G11046</name>
</gene>
<dbReference type="GO" id="GO:0004415">
    <property type="term" value="F:hyalurononglucosaminidase activity"/>
    <property type="evidence" value="ECO:0007669"/>
    <property type="project" value="UniProtKB-UniRule"/>
</dbReference>
<name>A0A2J7RFH8_9NEOP</name>
<dbReference type="EC" id="3.2.1.35" evidence="7"/>
<evidence type="ECO:0000256" key="6">
    <source>
        <dbReference type="PIRSR" id="PIRSR038193-3"/>
    </source>
</evidence>
<dbReference type="InterPro" id="IPR018155">
    <property type="entry name" value="Hyaluronidase"/>
</dbReference>
<dbReference type="GO" id="GO:0005975">
    <property type="term" value="P:carbohydrate metabolic process"/>
    <property type="evidence" value="ECO:0007669"/>
    <property type="project" value="UniProtKB-UniRule"/>
</dbReference>
<accession>A0A2J7RFH8</accession>
<evidence type="ECO:0000313" key="9">
    <source>
        <dbReference type="EMBL" id="PNF39592.1"/>
    </source>
</evidence>
<evidence type="ECO:0000256" key="2">
    <source>
        <dbReference type="ARBA" id="ARBA00023157"/>
    </source>
</evidence>
<evidence type="ECO:0000313" key="10">
    <source>
        <dbReference type="Proteomes" id="UP000235965"/>
    </source>
</evidence>
<dbReference type="InterPro" id="IPR001329">
    <property type="entry name" value="Venom_Hyaluronidase"/>
</dbReference>
<comment type="similarity">
    <text evidence="1 4 7">Belongs to the glycosyl hydrolase 56 family.</text>
</comment>
<organism evidence="9 10">
    <name type="scientific">Cryptotermes secundus</name>
    <dbReference type="NCBI Taxonomy" id="105785"/>
    <lineage>
        <taxon>Eukaryota</taxon>
        <taxon>Metazoa</taxon>
        <taxon>Ecdysozoa</taxon>
        <taxon>Arthropoda</taxon>
        <taxon>Hexapoda</taxon>
        <taxon>Insecta</taxon>
        <taxon>Pterygota</taxon>
        <taxon>Neoptera</taxon>
        <taxon>Polyneoptera</taxon>
        <taxon>Dictyoptera</taxon>
        <taxon>Blattodea</taxon>
        <taxon>Blattoidea</taxon>
        <taxon>Termitoidae</taxon>
        <taxon>Kalotermitidae</taxon>
        <taxon>Cryptotermitinae</taxon>
        <taxon>Cryptotermes</taxon>
    </lineage>
</organism>
<dbReference type="Proteomes" id="UP000235965">
    <property type="component" value="Unassembled WGS sequence"/>
</dbReference>
<dbReference type="PANTHER" id="PTHR11769">
    <property type="entry name" value="HYALURONIDASE"/>
    <property type="match status" value="1"/>
</dbReference>
<sequence length="364" mass="42138">MALRGALVLLVLLLTADGAPATLRTDFRVFWNVPTFMCHRYGMNFSDVHSRWGIVQNHGDLFRGDRMVILYDPGEFPALLQDKRGNLQFRNGGVPQEGDLARHLSKLRAQVDELVPDHNFRGLGVIDFEKWRPIWRQNWASMLPYQDVSRKIEKRHQPFWWTPKQIEAEASRRFENAARDFLLSSLELVKQMRPSGQWGYYIFPYCFNYTPKNMKPSCEAQVQHENDELRWLFDSSTALFPSLYLSKLNTTPERRVQFAIGRMNETVRVARNVPRLEKPTVNAYIRYRYQDVGEFLTQEDLRNSLAVVNEFHAGGAVLWGSSNDTNSQQKCSALEHYLNTVLGPTIMELSARIPEVLFLGPDPK</sequence>